<evidence type="ECO:0000259" key="12">
    <source>
        <dbReference type="Pfam" id="PF00763"/>
    </source>
</evidence>
<feature type="domain" description="Tetrahydrofolate dehydrogenase/cyclohydrolase catalytic" evidence="12">
    <location>
        <begin position="8"/>
        <end position="98"/>
    </location>
</feature>
<keyword evidence="9 11" id="KW-0486">Methionine biosynthesis</keyword>
<sequence>MQRLGVRDVRPGLATVIVGDSYPAHAYERRVRRLATRLGCHYVQELLAADVEEADAVAAVGKLAADPRISGILILRPLPPQVSEATLYRVLDPGKDIEAVHPVNSGLLALRRPRFVPSTPAAVFHMLDRYLIESGRDPAQTYAASTLVVIGRSASVGTPAVLLGLERNATVLSCDEHSHRAGLLYDCTRRADILIVAAGVPGLVTGEHVKEGVIAIDVGINAVTDPVDGTLRLVGDLDFVSVAARAEAVSPVPGGVGPITDIWLLANTLRAAWLEGTPSRDGSLDDSVGIDRFGLRAPVPGGEPVSMATP</sequence>
<evidence type="ECO:0000256" key="2">
    <source>
        <dbReference type="ARBA" id="ARBA00022563"/>
    </source>
</evidence>
<evidence type="ECO:0000256" key="3">
    <source>
        <dbReference type="ARBA" id="ARBA00022605"/>
    </source>
</evidence>
<dbReference type="GO" id="GO:0004477">
    <property type="term" value="F:methenyltetrahydrofolate cyclohydrolase activity"/>
    <property type="evidence" value="ECO:0007669"/>
    <property type="project" value="UniProtKB-UniRule"/>
</dbReference>
<keyword evidence="4 11" id="KW-0658">Purine biosynthesis</keyword>
<keyword evidence="5 11" id="KW-0378">Hydrolase</keyword>
<evidence type="ECO:0000313" key="14">
    <source>
        <dbReference type="EMBL" id="GEL20076.1"/>
    </source>
</evidence>
<keyword evidence="10 11" id="KW-0511">Multifunctional enzyme</keyword>
<feature type="domain" description="Tetrahydrofolate dehydrogenase/cyclohydrolase NAD(P)-binding" evidence="13">
    <location>
        <begin position="117"/>
        <end position="272"/>
    </location>
</feature>
<keyword evidence="3 11" id="KW-0028">Amino-acid biosynthesis</keyword>
<reference evidence="14 15" key="1">
    <citation type="submission" date="2019-07" db="EMBL/GenBank/DDBJ databases">
        <title>Whole genome shotgun sequence of Pseudonocardia asaccharolytica NBRC 16224.</title>
        <authorList>
            <person name="Hosoyama A."/>
            <person name="Uohara A."/>
            <person name="Ohji S."/>
            <person name="Ichikawa N."/>
        </authorList>
    </citation>
    <scope>NUCLEOTIDE SEQUENCE [LARGE SCALE GENOMIC DNA]</scope>
    <source>
        <strain evidence="14 15">NBRC 16224</strain>
    </source>
</reference>
<dbReference type="GO" id="GO:0009086">
    <property type="term" value="P:methionine biosynthetic process"/>
    <property type="evidence" value="ECO:0007669"/>
    <property type="project" value="UniProtKB-KW"/>
</dbReference>
<evidence type="ECO:0000256" key="10">
    <source>
        <dbReference type="ARBA" id="ARBA00023268"/>
    </source>
</evidence>
<organism evidence="14 15">
    <name type="scientific">Pseudonocardia asaccharolytica DSM 44247 = NBRC 16224</name>
    <dbReference type="NCBI Taxonomy" id="1123024"/>
    <lineage>
        <taxon>Bacteria</taxon>
        <taxon>Bacillati</taxon>
        <taxon>Actinomycetota</taxon>
        <taxon>Actinomycetes</taxon>
        <taxon>Pseudonocardiales</taxon>
        <taxon>Pseudonocardiaceae</taxon>
        <taxon>Pseudonocardia</taxon>
    </lineage>
</organism>
<dbReference type="GO" id="GO:0005829">
    <property type="term" value="C:cytosol"/>
    <property type="evidence" value="ECO:0007669"/>
    <property type="project" value="TreeGrafter"/>
</dbReference>
<dbReference type="GO" id="GO:0000105">
    <property type="term" value="P:L-histidine biosynthetic process"/>
    <property type="evidence" value="ECO:0007669"/>
    <property type="project" value="UniProtKB-KW"/>
</dbReference>
<dbReference type="PANTHER" id="PTHR48099">
    <property type="entry name" value="C-1-TETRAHYDROFOLATE SYNTHASE, CYTOPLASMIC-RELATED"/>
    <property type="match status" value="1"/>
</dbReference>
<accession>A0A511D5K4</accession>
<evidence type="ECO:0000256" key="9">
    <source>
        <dbReference type="ARBA" id="ARBA00023167"/>
    </source>
</evidence>
<dbReference type="GO" id="GO:0006164">
    <property type="term" value="P:purine nucleotide biosynthetic process"/>
    <property type="evidence" value="ECO:0007669"/>
    <property type="project" value="UniProtKB-KW"/>
</dbReference>
<dbReference type="UniPathway" id="UPA00193"/>
<dbReference type="SUPFAM" id="SSF53223">
    <property type="entry name" value="Aminoacid dehydrogenase-like, N-terminal domain"/>
    <property type="match status" value="1"/>
</dbReference>
<evidence type="ECO:0000313" key="15">
    <source>
        <dbReference type="Proteomes" id="UP000321328"/>
    </source>
</evidence>
<dbReference type="STRING" id="1123024.GCA_000423625_04666"/>
<comment type="caution">
    <text evidence="14">The sequence shown here is derived from an EMBL/GenBank/DDBJ whole genome shotgun (WGS) entry which is preliminary data.</text>
</comment>
<dbReference type="GO" id="GO:0035999">
    <property type="term" value="P:tetrahydrofolate interconversion"/>
    <property type="evidence" value="ECO:0007669"/>
    <property type="project" value="UniProtKB-UniRule"/>
</dbReference>
<dbReference type="HAMAP" id="MF_01576">
    <property type="entry name" value="THF_DHG_CYH"/>
    <property type="match status" value="1"/>
</dbReference>
<gene>
    <name evidence="14" type="primary">folD2</name>
    <name evidence="11" type="synonym">folD</name>
    <name evidence="14" type="ORF">PA7_39130</name>
</gene>
<evidence type="ECO:0000256" key="8">
    <source>
        <dbReference type="ARBA" id="ARBA00023102"/>
    </source>
</evidence>
<dbReference type="SUPFAM" id="SSF51735">
    <property type="entry name" value="NAD(P)-binding Rossmann-fold domains"/>
    <property type="match status" value="1"/>
</dbReference>
<evidence type="ECO:0000256" key="4">
    <source>
        <dbReference type="ARBA" id="ARBA00022755"/>
    </source>
</evidence>
<dbReference type="EC" id="3.5.4.9" evidence="11"/>
<feature type="binding site" evidence="11">
    <location>
        <position position="220"/>
    </location>
    <ligand>
        <name>NADP(+)</name>
        <dbReference type="ChEBI" id="CHEBI:58349"/>
    </ligand>
</feature>
<dbReference type="Pfam" id="PF02882">
    <property type="entry name" value="THF_DHG_CYH_C"/>
    <property type="match status" value="1"/>
</dbReference>
<name>A0A511D5K4_9PSEU</name>
<proteinExistence type="inferred from homology"/>
<dbReference type="Gene3D" id="3.40.50.720">
    <property type="entry name" value="NAD(P)-binding Rossmann-like Domain"/>
    <property type="match status" value="1"/>
</dbReference>
<dbReference type="PRINTS" id="PR00085">
    <property type="entry name" value="THFDHDRGNASE"/>
</dbReference>
<keyword evidence="8 11" id="KW-0368">Histidine biosynthesis</keyword>
<dbReference type="InterPro" id="IPR020631">
    <property type="entry name" value="THF_DH/CycHdrlase_NAD-bd_dom"/>
</dbReference>
<dbReference type="InterPro" id="IPR020630">
    <property type="entry name" value="THF_DH/CycHdrlase_cat_dom"/>
</dbReference>
<comment type="pathway">
    <text evidence="1 11">One-carbon metabolism; tetrahydrofolate interconversion.</text>
</comment>
<feature type="binding site" evidence="11">
    <location>
        <begin position="151"/>
        <end position="153"/>
    </location>
    <ligand>
        <name>NADP(+)</name>
        <dbReference type="ChEBI" id="CHEBI:58349"/>
    </ligand>
</feature>
<dbReference type="InterPro" id="IPR046346">
    <property type="entry name" value="Aminoacid_DH-like_N_sf"/>
</dbReference>
<dbReference type="InterPro" id="IPR000672">
    <property type="entry name" value="THF_DH/CycHdrlase"/>
</dbReference>
<dbReference type="Pfam" id="PF00763">
    <property type="entry name" value="THF_DHG_CYH"/>
    <property type="match status" value="1"/>
</dbReference>
<comment type="catalytic activity">
    <reaction evidence="11">
        <text>(6R)-5,10-methenyltetrahydrofolate + H2O = (6R)-10-formyltetrahydrofolate + H(+)</text>
        <dbReference type="Rhea" id="RHEA:23700"/>
        <dbReference type="ChEBI" id="CHEBI:15377"/>
        <dbReference type="ChEBI" id="CHEBI:15378"/>
        <dbReference type="ChEBI" id="CHEBI:57455"/>
        <dbReference type="ChEBI" id="CHEBI:195366"/>
        <dbReference type="EC" id="3.5.4.9"/>
    </reaction>
</comment>
<evidence type="ECO:0000256" key="11">
    <source>
        <dbReference type="HAMAP-Rule" id="MF_01576"/>
    </source>
</evidence>
<comment type="catalytic activity">
    <reaction evidence="11">
        <text>(6R)-5,10-methylene-5,6,7,8-tetrahydrofolate + NADP(+) = (6R)-5,10-methenyltetrahydrofolate + NADPH</text>
        <dbReference type="Rhea" id="RHEA:22812"/>
        <dbReference type="ChEBI" id="CHEBI:15636"/>
        <dbReference type="ChEBI" id="CHEBI:57455"/>
        <dbReference type="ChEBI" id="CHEBI:57783"/>
        <dbReference type="ChEBI" id="CHEBI:58349"/>
        <dbReference type="EC" id="1.5.1.5"/>
    </reaction>
</comment>
<comment type="similarity">
    <text evidence="11">Belongs to the tetrahydrofolate dehydrogenase/cyclohydrolase family.</text>
</comment>
<dbReference type="Gene3D" id="3.40.50.10860">
    <property type="entry name" value="Leucine Dehydrogenase, chain A, domain 1"/>
    <property type="match status" value="1"/>
</dbReference>
<dbReference type="GO" id="GO:0004488">
    <property type="term" value="F:methylenetetrahydrofolate dehydrogenase (NADP+) activity"/>
    <property type="evidence" value="ECO:0007669"/>
    <property type="project" value="UniProtKB-UniRule"/>
</dbReference>
<comment type="subunit">
    <text evidence="11">Homodimer.</text>
</comment>
<protein>
    <recommendedName>
        <fullName evidence="11">Bifunctional protein FolD</fullName>
    </recommendedName>
    <domain>
        <recommendedName>
            <fullName evidence="11">Methylenetetrahydrofolate dehydrogenase</fullName>
            <ecNumber evidence="11">1.5.1.5</ecNumber>
        </recommendedName>
    </domain>
    <domain>
        <recommendedName>
            <fullName evidence="11">Methenyltetrahydrofolate cyclohydrolase</fullName>
            <ecNumber evidence="11">3.5.4.9</ecNumber>
        </recommendedName>
    </domain>
</protein>
<keyword evidence="2 11" id="KW-0554">One-carbon metabolism</keyword>
<dbReference type="CDD" id="cd01080">
    <property type="entry name" value="NAD_bind_m-THF_DH_Cyclohyd"/>
    <property type="match status" value="1"/>
</dbReference>
<dbReference type="PANTHER" id="PTHR48099:SF5">
    <property type="entry name" value="C-1-TETRAHYDROFOLATE SYNTHASE, CYTOPLASMIC"/>
    <property type="match status" value="1"/>
</dbReference>
<dbReference type="InterPro" id="IPR036291">
    <property type="entry name" value="NAD(P)-bd_dom_sf"/>
</dbReference>
<evidence type="ECO:0000256" key="1">
    <source>
        <dbReference type="ARBA" id="ARBA00004777"/>
    </source>
</evidence>
<keyword evidence="6 11" id="KW-0521">NADP</keyword>
<evidence type="ECO:0000256" key="6">
    <source>
        <dbReference type="ARBA" id="ARBA00022857"/>
    </source>
</evidence>
<evidence type="ECO:0000256" key="5">
    <source>
        <dbReference type="ARBA" id="ARBA00022801"/>
    </source>
</evidence>
<dbReference type="EC" id="1.5.1.5" evidence="11"/>
<dbReference type="AlphaFoldDB" id="A0A511D5K4"/>
<keyword evidence="7 11" id="KW-0560">Oxidoreductase</keyword>
<comment type="function">
    <text evidence="11">Catalyzes the oxidation of 5,10-methylenetetrahydrofolate to 5,10-methenyltetrahydrofolate and then the hydrolysis of 5,10-methenyltetrahydrofolate to 10-formyltetrahydrofolate.</text>
</comment>
<dbReference type="Proteomes" id="UP000321328">
    <property type="component" value="Unassembled WGS sequence"/>
</dbReference>
<keyword evidence="15" id="KW-1185">Reference proteome</keyword>
<comment type="caution">
    <text evidence="11">Lacks conserved residue(s) required for the propagation of feature annotation.</text>
</comment>
<evidence type="ECO:0000256" key="7">
    <source>
        <dbReference type="ARBA" id="ARBA00023002"/>
    </source>
</evidence>
<evidence type="ECO:0000259" key="13">
    <source>
        <dbReference type="Pfam" id="PF02882"/>
    </source>
</evidence>
<dbReference type="EMBL" id="BJVI01000056">
    <property type="protein sequence ID" value="GEL20076.1"/>
    <property type="molecule type" value="Genomic_DNA"/>
</dbReference>